<evidence type="ECO:0000313" key="1">
    <source>
        <dbReference type="EMBL" id="GFX99074.1"/>
    </source>
</evidence>
<gene>
    <name evidence="1" type="ORF">TNCV_2492561</name>
</gene>
<evidence type="ECO:0000313" key="2">
    <source>
        <dbReference type="Proteomes" id="UP000887159"/>
    </source>
</evidence>
<name>A0A8X6VAJ7_TRICX</name>
<dbReference type="Proteomes" id="UP000887159">
    <property type="component" value="Unassembled WGS sequence"/>
</dbReference>
<comment type="caution">
    <text evidence="1">The sequence shown here is derived from an EMBL/GenBank/DDBJ whole genome shotgun (WGS) entry which is preliminary data.</text>
</comment>
<protein>
    <submittedName>
        <fullName evidence="1">Uncharacterized protein</fullName>
    </submittedName>
</protein>
<sequence length="88" mass="10094">MATFPDCPVRWLKYGNPKTGQAKKKNRVKNGHRLFSPLTLLQHVEFTPALTFFPTCSDFWLDFAQVVRMACEIKLLESKATTGFFVLL</sequence>
<organism evidence="1 2">
    <name type="scientific">Trichonephila clavipes</name>
    <name type="common">Golden silk orbweaver</name>
    <name type="synonym">Nephila clavipes</name>
    <dbReference type="NCBI Taxonomy" id="2585209"/>
    <lineage>
        <taxon>Eukaryota</taxon>
        <taxon>Metazoa</taxon>
        <taxon>Ecdysozoa</taxon>
        <taxon>Arthropoda</taxon>
        <taxon>Chelicerata</taxon>
        <taxon>Arachnida</taxon>
        <taxon>Araneae</taxon>
        <taxon>Araneomorphae</taxon>
        <taxon>Entelegynae</taxon>
        <taxon>Araneoidea</taxon>
        <taxon>Nephilidae</taxon>
        <taxon>Trichonephila</taxon>
    </lineage>
</organism>
<dbReference type="EMBL" id="BMAU01021206">
    <property type="protein sequence ID" value="GFX99074.1"/>
    <property type="molecule type" value="Genomic_DNA"/>
</dbReference>
<proteinExistence type="predicted"/>
<accession>A0A8X6VAJ7</accession>
<keyword evidence="2" id="KW-1185">Reference proteome</keyword>
<reference evidence="1" key="1">
    <citation type="submission" date="2020-08" db="EMBL/GenBank/DDBJ databases">
        <title>Multicomponent nature underlies the extraordinary mechanical properties of spider dragline silk.</title>
        <authorList>
            <person name="Kono N."/>
            <person name="Nakamura H."/>
            <person name="Mori M."/>
            <person name="Yoshida Y."/>
            <person name="Ohtoshi R."/>
            <person name="Malay A.D."/>
            <person name="Moran D.A.P."/>
            <person name="Tomita M."/>
            <person name="Numata K."/>
            <person name="Arakawa K."/>
        </authorList>
    </citation>
    <scope>NUCLEOTIDE SEQUENCE</scope>
</reference>
<dbReference type="AlphaFoldDB" id="A0A8X6VAJ7"/>